<dbReference type="InterPro" id="IPR050951">
    <property type="entry name" value="Retrovirus_Pol_polyprotein"/>
</dbReference>
<accession>A0AA88XCD7</accession>
<dbReference type="AlphaFoldDB" id="A0AA88XCD7"/>
<dbReference type="InterPro" id="IPR001584">
    <property type="entry name" value="Integrase_cat-core"/>
</dbReference>
<dbReference type="InterPro" id="IPR036397">
    <property type="entry name" value="RNaseH_sf"/>
</dbReference>
<dbReference type="SUPFAM" id="SSF53098">
    <property type="entry name" value="Ribonuclease H-like"/>
    <property type="match status" value="1"/>
</dbReference>
<dbReference type="PANTHER" id="PTHR37984">
    <property type="entry name" value="PROTEIN CBG26694"/>
    <property type="match status" value="1"/>
</dbReference>
<name>A0AA88XCD7_9ASTE</name>
<dbReference type="EMBL" id="JAVXUP010000001">
    <property type="protein sequence ID" value="KAK3043794.1"/>
    <property type="molecule type" value="Genomic_DNA"/>
</dbReference>
<evidence type="ECO:0000313" key="2">
    <source>
        <dbReference type="EMBL" id="KAK3043794.1"/>
    </source>
</evidence>
<gene>
    <name evidence="2" type="ORF">RJ639_000493</name>
</gene>
<dbReference type="InterPro" id="IPR012337">
    <property type="entry name" value="RNaseH-like_sf"/>
</dbReference>
<dbReference type="GO" id="GO:0015074">
    <property type="term" value="P:DNA integration"/>
    <property type="evidence" value="ECO:0007669"/>
    <property type="project" value="InterPro"/>
</dbReference>
<proteinExistence type="predicted"/>
<comment type="caution">
    <text evidence="2">The sequence shown here is derived from an EMBL/GenBank/DDBJ whole genome shotgun (WGS) entry which is preliminary data.</text>
</comment>
<sequence>MKFPTKHGIGEVKGDQTVARQCYVTSCRSKNKEALIIEDLWEDMKMQRREPVEDLKNYEARDERMAQYLQLVKTLASKFKNFTIHQIPWDLNTQADTLSRLASVEVTERMDLLGPLPLASGQQRFVTVAIDYFKKWTETEALATITLAKSEDFFWKNIVYCFGVPKALVVDNGNQFDNSNFQTFCTNLSIDLRFTYVAHP</sequence>
<dbReference type="GO" id="GO:0003676">
    <property type="term" value="F:nucleic acid binding"/>
    <property type="evidence" value="ECO:0007669"/>
    <property type="project" value="InterPro"/>
</dbReference>
<keyword evidence="3" id="KW-1185">Reference proteome</keyword>
<dbReference type="PANTHER" id="PTHR37984:SF5">
    <property type="entry name" value="PROTEIN NYNRIN-LIKE"/>
    <property type="match status" value="1"/>
</dbReference>
<dbReference type="Gene3D" id="3.30.420.10">
    <property type="entry name" value="Ribonuclease H-like superfamily/Ribonuclease H"/>
    <property type="match status" value="2"/>
</dbReference>
<reference evidence="2" key="1">
    <citation type="submission" date="2022-12" db="EMBL/GenBank/DDBJ databases">
        <title>Draft genome assemblies for two species of Escallonia (Escalloniales).</title>
        <authorList>
            <person name="Chanderbali A."/>
            <person name="Dervinis C."/>
            <person name="Anghel I."/>
            <person name="Soltis D."/>
            <person name="Soltis P."/>
            <person name="Zapata F."/>
        </authorList>
    </citation>
    <scope>NUCLEOTIDE SEQUENCE</scope>
    <source>
        <strain evidence="2">UCBG64.0493</strain>
        <tissue evidence="2">Leaf</tissue>
    </source>
</reference>
<evidence type="ECO:0000259" key="1">
    <source>
        <dbReference type="PROSITE" id="PS50994"/>
    </source>
</evidence>
<organism evidence="2 3">
    <name type="scientific">Escallonia herrerae</name>
    <dbReference type="NCBI Taxonomy" id="1293975"/>
    <lineage>
        <taxon>Eukaryota</taxon>
        <taxon>Viridiplantae</taxon>
        <taxon>Streptophyta</taxon>
        <taxon>Embryophyta</taxon>
        <taxon>Tracheophyta</taxon>
        <taxon>Spermatophyta</taxon>
        <taxon>Magnoliopsida</taxon>
        <taxon>eudicotyledons</taxon>
        <taxon>Gunneridae</taxon>
        <taxon>Pentapetalae</taxon>
        <taxon>asterids</taxon>
        <taxon>campanulids</taxon>
        <taxon>Escalloniales</taxon>
        <taxon>Escalloniaceae</taxon>
        <taxon>Escallonia</taxon>
    </lineage>
</organism>
<protein>
    <recommendedName>
        <fullName evidence="1">Integrase catalytic domain-containing protein</fullName>
    </recommendedName>
</protein>
<dbReference type="PROSITE" id="PS50994">
    <property type="entry name" value="INTEGRASE"/>
    <property type="match status" value="1"/>
</dbReference>
<evidence type="ECO:0000313" key="3">
    <source>
        <dbReference type="Proteomes" id="UP001188597"/>
    </source>
</evidence>
<feature type="domain" description="Integrase catalytic" evidence="1">
    <location>
        <begin position="101"/>
        <end position="200"/>
    </location>
</feature>
<dbReference type="Proteomes" id="UP001188597">
    <property type="component" value="Unassembled WGS sequence"/>
</dbReference>